<dbReference type="PIRSF" id="PIRSF002190">
    <property type="entry name" value="Ribosomal_L18a"/>
    <property type="match status" value="1"/>
</dbReference>
<dbReference type="SUPFAM" id="SSF160374">
    <property type="entry name" value="RplX-like"/>
    <property type="match status" value="1"/>
</dbReference>
<protein>
    <recommendedName>
        <fullName evidence="5">60S ribosomal protein L18a</fullName>
    </recommendedName>
</protein>
<evidence type="ECO:0000259" key="6">
    <source>
        <dbReference type="Pfam" id="PF01775"/>
    </source>
</evidence>
<comment type="subunit">
    <text evidence="4">Component of the large ribosomal subunit. Binds IPO9 with high affinity.</text>
</comment>
<dbReference type="Gene3D" id="3.10.20.10">
    <property type="match status" value="2"/>
</dbReference>
<dbReference type="InterPro" id="IPR021138">
    <property type="entry name" value="Ribosomal_eL20_eukaryotes"/>
</dbReference>
<dbReference type="HAMAP" id="MF_00273">
    <property type="entry name" value="Ribosomal_eL20"/>
    <property type="match status" value="1"/>
</dbReference>
<dbReference type="GO" id="GO:0003735">
    <property type="term" value="F:structural constituent of ribosome"/>
    <property type="evidence" value="ECO:0007669"/>
    <property type="project" value="InterPro"/>
</dbReference>
<dbReference type="InterPro" id="IPR028877">
    <property type="entry name" value="Ribosomal_eL20"/>
</dbReference>
<reference evidence="7" key="1">
    <citation type="submission" date="2025-08" db="UniProtKB">
        <authorList>
            <consortium name="Ensembl"/>
        </authorList>
    </citation>
    <scope>IDENTIFICATION</scope>
</reference>
<evidence type="ECO:0000256" key="3">
    <source>
        <dbReference type="ARBA" id="ARBA00023274"/>
    </source>
</evidence>
<dbReference type="AlphaFoldDB" id="A0A2K5Y7J2"/>
<evidence type="ECO:0000256" key="5">
    <source>
        <dbReference type="PIRNR" id="PIRNR002190"/>
    </source>
</evidence>
<dbReference type="GeneTree" id="ENSGT00390000015797"/>
<evidence type="ECO:0000256" key="1">
    <source>
        <dbReference type="ARBA" id="ARBA00009362"/>
    </source>
</evidence>
<dbReference type="GO" id="GO:0006412">
    <property type="term" value="P:translation"/>
    <property type="evidence" value="ECO:0007669"/>
    <property type="project" value="InterPro"/>
</dbReference>
<keyword evidence="2 5" id="KW-0689">Ribosomal protein</keyword>
<keyword evidence="3 5" id="KW-0687">Ribonucleoprotein</keyword>
<comment type="similarity">
    <text evidence="1 5">Belongs to the eukaryotic ribosomal protein eL20 family.</text>
</comment>
<dbReference type="Ensembl" id="ENSMLET00000034957.1">
    <property type="protein sequence ID" value="ENSMLEP00000011532.1"/>
    <property type="gene ID" value="ENSMLEG00000029919.1"/>
</dbReference>
<dbReference type="InterPro" id="IPR023573">
    <property type="entry name" value="Ribosomal_eL20_dom"/>
</dbReference>
<dbReference type="GO" id="GO:0022625">
    <property type="term" value="C:cytosolic large ribosomal subunit"/>
    <property type="evidence" value="ECO:0007669"/>
    <property type="project" value="UniProtKB-ARBA"/>
</dbReference>
<accession>A0A2K5Y7J2</accession>
<dbReference type="Proteomes" id="UP000233140">
    <property type="component" value="Unassembled WGS sequence"/>
</dbReference>
<name>A0A2K5Y7J2_MANLE</name>
<dbReference type="FunFam" id="3.10.20.10:FF:000002">
    <property type="entry name" value="60S ribosomal protein L18a"/>
    <property type="match status" value="1"/>
</dbReference>
<evidence type="ECO:0000313" key="7">
    <source>
        <dbReference type="Ensembl" id="ENSMLEP00000011532.1"/>
    </source>
</evidence>
<dbReference type="PANTHER" id="PTHR10052">
    <property type="entry name" value="60S RIBOSOMAL PROTEIN L18A"/>
    <property type="match status" value="1"/>
</dbReference>
<sequence>MKALGTLRECKVVGRCPPTPKCHTLPLYRMRIFAPNDVIAKTRFWYFLSQLKKMKKSSGEIVYCGQVFEKSPLRVKNFGIWLRYDSRSSTHNMYRVFHDPTTAGARDMGARYGAWTHSIQIMKVEEIAASKCRRPAIKFLLPHPPRFTTRRPNTF</sequence>
<reference evidence="7" key="2">
    <citation type="submission" date="2025-09" db="UniProtKB">
        <authorList>
            <consortium name="Ensembl"/>
        </authorList>
    </citation>
    <scope>IDENTIFICATION</scope>
</reference>
<dbReference type="Pfam" id="PF01775">
    <property type="entry name" value="Ribosomal_L18A"/>
    <property type="match status" value="1"/>
</dbReference>
<feature type="domain" description="Large ribosomal subunit protein eL20" evidence="6">
    <location>
        <begin position="11"/>
        <end position="125"/>
    </location>
</feature>
<evidence type="ECO:0000256" key="4">
    <source>
        <dbReference type="ARBA" id="ARBA00046816"/>
    </source>
</evidence>
<dbReference type="OMA" id="MGAWHHA"/>
<dbReference type="FunFam" id="3.10.20.10:FF:000001">
    <property type="entry name" value="60S ribosomal protein L18a"/>
    <property type="match status" value="1"/>
</dbReference>
<proteinExistence type="inferred from homology"/>
<keyword evidence="8" id="KW-1185">Reference proteome</keyword>
<evidence type="ECO:0000256" key="2">
    <source>
        <dbReference type="ARBA" id="ARBA00022980"/>
    </source>
</evidence>
<evidence type="ECO:0000313" key="8">
    <source>
        <dbReference type="Proteomes" id="UP000233140"/>
    </source>
</evidence>
<organism evidence="7 8">
    <name type="scientific">Mandrillus leucophaeus</name>
    <name type="common">Drill</name>
    <name type="synonym">Papio leucophaeus</name>
    <dbReference type="NCBI Taxonomy" id="9568"/>
    <lineage>
        <taxon>Eukaryota</taxon>
        <taxon>Metazoa</taxon>
        <taxon>Chordata</taxon>
        <taxon>Craniata</taxon>
        <taxon>Vertebrata</taxon>
        <taxon>Euteleostomi</taxon>
        <taxon>Mammalia</taxon>
        <taxon>Eutheria</taxon>
        <taxon>Euarchontoglires</taxon>
        <taxon>Primates</taxon>
        <taxon>Haplorrhini</taxon>
        <taxon>Catarrhini</taxon>
        <taxon>Cercopithecidae</taxon>
        <taxon>Cercopithecinae</taxon>
        <taxon>Mandrillus</taxon>
    </lineage>
</organism>